<dbReference type="Proteomes" id="UP000319756">
    <property type="component" value="Chromosome"/>
</dbReference>
<dbReference type="RefSeq" id="WP_142089012.1">
    <property type="nucleotide sequence ID" value="NZ_CP035485.1"/>
</dbReference>
<protein>
    <submittedName>
        <fullName evidence="2">DUF2953 domain-containing protein</fullName>
    </submittedName>
</protein>
<gene>
    <name evidence="2" type="ORF">EPH95_08235</name>
</gene>
<feature type="transmembrane region" description="Helical" evidence="1">
    <location>
        <begin position="12"/>
        <end position="31"/>
    </location>
</feature>
<name>A0A514LI16_9BACI</name>
<keyword evidence="3" id="KW-1185">Reference proteome</keyword>
<accession>A0A514LI16</accession>
<reference evidence="3" key="1">
    <citation type="submission" date="2019-01" db="EMBL/GenBank/DDBJ databases">
        <title>Genomic analysis of Salicibibacter sp. NKC3-5.</title>
        <authorList>
            <person name="Oh Y.J."/>
        </authorList>
    </citation>
    <scope>NUCLEOTIDE SEQUENCE [LARGE SCALE GENOMIC DNA]</scope>
    <source>
        <strain evidence="3">NKC3-5</strain>
    </source>
</reference>
<dbReference type="KEGG" id="sale:EPH95_08235"/>
<dbReference type="InterPro" id="IPR021338">
    <property type="entry name" value="DUF2953"/>
</dbReference>
<keyword evidence="1" id="KW-1133">Transmembrane helix</keyword>
<dbReference type="EMBL" id="CP035485">
    <property type="protein sequence ID" value="QDI91175.1"/>
    <property type="molecule type" value="Genomic_DNA"/>
</dbReference>
<keyword evidence="1" id="KW-0472">Membrane</keyword>
<proteinExistence type="predicted"/>
<keyword evidence="1" id="KW-0812">Transmembrane</keyword>
<evidence type="ECO:0000313" key="2">
    <source>
        <dbReference type="EMBL" id="QDI91175.1"/>
    </source>
</evidence>
<sequence>MSILTIKTVIAMIWMLIGLLIVLLSVLCLFIRIRVHVSYIQQGRDNEGSLTVSVFRGLIKKRWEIPSIKMDDDSFSVDYDIQTSNTFRKEKKKKSEKKGTPTDVEKQKETIRSILDSVTGFTKITRRFLDNTRVHEFRWETILGTGDAAATGTLSGFAWTGKSAVFALIAKMMTVRHLPHLNVSPVFQASFFRTSLSCIVSFSVGNAMRGLIRVLIHVRKGRKQQPKQKPQDRNVSKEA</sequence>
<organism evidence="2 3">
    <name type="scientific">Salicibibacter halophilus</name>
    <dbReference type="NCBI Taxonomy" id="2502791"/>
    <lineage>
        <taxon>Bacteria</taxon>
        <taxon>Bacillati</taxon>
        <taxon>Bacillota</taxon>
        <taxon>Bacilli</taxon>
        <taxon>Bacillales</taxon>
        <taxon>Bacillaceae</taxon>
        <taxon>Salicibibacter</taxon>
    </lineage>
</organism>
<dbReference type="AlphaFoldDB" id="A0A514LI16"/>
<evidence type="ECO:0000256" key="1">
    <source>
        <dbReference type="SAM" id="Phobius"/>
    </source>
</evidence>
<dbReference type="OrthoDB" id="1683589at2"/>
<dbReference type="Pfam" id="PF11167">
    <property type="entry name" value="DUF2953"/>
    <property type="match status" value="1"/>
</dbReference>
<evidence type="ECO:0000313" key="3">
    <source>
        <dbReference type="Proteomes" id="UP000319756"/>
    </source>
</evidence>